<name>A0A6L7G566_9RHOB</name>
<dbReference type="EMBL" id="WUMU01000017">
    <property type="protein sequence ID" value="MXN19151.1"/>
    <property type="molecule type" value="Genomic_DNA"/>
</dbReference>
<evidence type="ECO:0000313" key="1">
    <source>
        <dbReference type="EMBL" id="MXN19151.1"/>
    </source>
</evidence>
<organism evidence="1 2">
    <name type="scientific">Pseudooceanicola albus</name>
    <dbReference type="NCBI Taxonomy" id="2692189"/>
    <lineage>
        <taxon>Bacteria</taxon>
        <taxon>Pseudomonadati</taxon>
        <taxon>Pseudomonadota</taxon>
        <taxon>Alphaproteobacteria</taxon>
        <taxon>Rhodobacterales</taxon>
        <taxon>Paracoccaceae</taxon>
        <taxon>Pseudooceanicola</taxon>
    </lineage>
</organism>
<accession>A0A6L7G566</accession>
<dbReference type="AlphaFoldDB" id="A0A6L7G566"/>
<keyword evidence="2" id="KW-1185">Reference proteome</keyword>
<reference evidence="1 2" key="1">
    <citation type="submission" date="2019-12" db="EMBL/GenBank/DDBJ databases">
        <authorList>
            <person name="Li M."/>
        </authorList>
    </citation>
    <scope>NUCLEOTIDE SEQUENCE [LARGE SCALE GENOMIC DNA]</scope>
    <source>
        <strain evidence="1 2">GBMRC 2024</strain>
    </source>
</reference>
<dbReference type="Proteomes" id="UP000477911">
    <property type="component" value="Unassembled WGS sequence"/>
</dbReference>
<dbReference type="RefSeq" id="WP_160895281.1">
    <property type="nucleotide sequence ID" value="NZ_WUMU01000017.1"/>
</dbReference>
<evidence type="ECO:0008006" key="3">
    <source>
        <dbReference type="Google" id="ProtNLM"/>
    </source>
</evidence>
<gene>
    <name evidence="1" type="ORF">GR170_15010</name>
</gene>
<sequence length="199" mass="20887">MTPRQDMRAGIGPAFGLNAAPSLSVRPTGQARLCASLIETAAPGPLGQEVHLAARDAYFLMLYLAPTRHADIRPDGSRGPERLFPRRSACLVDLREGAAICLRQPLRGIAILCPKVLLAGVAELSDTGGALLRCLRGRIDPVLAALAQALLPGFGPCRPGETALRPIAFALCAHLVHSYGRPPPGVVRPFPGSGGGPRQ</sequence>
<evidence type="ECO:0000313" key="2">
    <source>
        <dbReference type="Proteomes" id="UP000477911"/>
    </source>
</evidence>
<comment type="caution">
    <text evidence="1">The sequence shown here is derived from an EMBL/GenBank/DDBJ whole genome shotgun (WGS) entry which is preliminary data.</text>
</comment>
<protein>
    <recommendedName>
        <fullName evidence="3">AraC family transcriptional regulator</fullName>
    </recommendedName>
</protein>
<proteinExistence type="predicted"/>